<evidence type="ECO:0000313" key="2">
    <source>
        <dbReference type="EMBL" id="MFC2924888.1"/>
    </source>
</evidence>
<name>A0ABV6ZU00_9PROT</name>
<keyword evidence="2" id="KW-0378">Hydrolase</keyword>
<dbReference type="RefSeq" id="WP_343163409.1">
    <property type="nucleotide sequence ID" value="NZ_JBHRSV010000001.1"/>
</dbReference>
<dbReference type="GO" id="GO:0016787">
    <property type="term" value="F:hydrolase activity"/>
    <property type="evidence" value="ECO:0007669"/>
    <property type="project" value="UniProtKB-KW"/>
</dbReference>
<dbReference type="Pfam" id="PF02585">
    <property type="entry name" value="PIG-L"/>
    <property type="match status" value="1"/>
</dbReference>
<dbReference type="EMBL" id="JBHRSV010000001">
    <property type="protein sequence ID" value="MFC2924888.1"/>
    <property type="molecule type" value="Genomic_DNA"/>
</dbReference>
<organism evidence="2 3">
    <name type="scientific">Hyphobacterium vulgare</name>
    <dbReference type="NCBI Taxonomy" id="1736751"/>
    <lineage>
        <taxon>Bacteria</taxon>
        <taxon>Pseudomonadati</taxon>
        <taxon>Pseudomonadota</taxon>
        <taxon>Alphaproteobacteria</taxon>
        <taxon>Maricaulales</taxon>
        <taxon>Maricaulaceae</taxon>
        <taxon>Hyphobacterium</taxon>
    </lineage>
</organism>
<evidence type="ECO:0000256" key="1">
    <source>
        <dbReference type="SAM" id="Phobius"/>
    </source>
</evidence>
<dbReference type="PANTHER" id="PTHR12993">
    <property type="entry name" value="N-ACETYLGLUCOSAMINYL-PHOSPHATIDYLINOSITOL DE-N-ACETYLASE-RELATED"/>
    <property type="match status" value="1"/>
</dbReference>
<dbReference type="Gene3D" id="3.40.50.10320">
    <property type="entry name" value="LmbE-like"/>
    <property type="match status" value="1"/>
</dbReference>
<gene>
    <name evidence="2" type="ORF">ACFOOR_02080</name>
</gene>
<protein>
    <submittedName>
        <fullName evidence="2">PIG-L deacetylase family protein</fullName>
        <ecNumber evidence="2">3.5.1.-</ecNumber>
    </submittedName>
</protein>
<sequence length="268" mass="29289">MKLNPFHVISSVLAGVLVLTLAALVIGRMMFAEPGVPEIRSVRSALEADRILFVFAHPDDEILVTELIARAVDEGIEVTTLTATRGEAGTQYPPVVDQQYLGVVREAELRRHGFALGVARQIVLGLPDGGVPETPDAQLAGMVRAVIDEVQPDLIVGFHPASGISMHPDHRAMGRAAELAAGEIPLLYVLGPRPGFRRFGGEAQHQVADLQPDPDFAIDADPRLKLRAWNIHQSQTRYIQGTAGLPAWLLYSLWRQEYYAWAAQPGTR</sequence>
<comment type="caution">
    <text evidence="2">The sequence shown here is derived from an EMBL/GenBank/DDBJ whole genome shotgun (WGS) entry which is preliminary data.</text>
</comment>
<keyword evidence="3" id="KW-1185">Reference proteome</keyword>
<reference evidence="3" key="1">
    <citation type="journal article" date="2019" name="Int. J. Syst. Evol. Microbiol.">
        <title>The Global Catalogue of Microorganisms (GCM) 10K type strain sequencing project: providing services to taxonomists for standard genome sequencing and annotation.</title>
        <authorList>
            <consortium name="The Broad Institute Genomics Platform"/>
            <consortium name="The Broad Institute Genome Sequencing Center for Infectious Disease"/>
            <person name="Wu L."/>
            <person name="Ma J."/>
        </authorList>
    </citation>
    <scope>NUCLEOTIDE SEQUENCE [LARGE SCALE GENOMIC DNA]</scope>
    <source>
        <strain evidence="3">KCTC 52487</strain>
    </source>
</reference>
<keyword evidence="1" id="KW-1133">Transmembrane helix</keyword>
<feature type="transmembrane region" description="Helical" evidence="1">
    <location>
        <begin position="6"/>
        <end position="26"/>
    </location>
</feature>
<dbReference type="PANTHER" id="PTHR12993:SF27">
    <property type="entry name" value="N-ACETYL-ALPHA-D-GLUCOSAMINYL L-MALATE DEACETYLASE 2-RELATED"/>
    <property type="match status" value="1"/>
</dbReference>
<dbReference type="SUPFAM" id="SSF102588">
    <property type="entry name" value="LmbE-like"/>
    <property type="match status" value="1"/>
</dbReference>
<dbReference type="EC" id="3.5.1.-" evidence="2"/>
<dbReference type="InterPro" id="IPR003737">
    <property type="entry name" value="GlcNAc_PI_deacetylase-related"/>
</dbReference>
<dbReference type="Proteomes" id="UP001595379">
    <property type="component" value="Unassembled WGS sequence"/>
</dbReference>
<accession>A0ABV6ZU00</accession>
<keyword evidence="1" id="KW-0812">Transmembrane</keyword>
<proteinExistence type="predicted"/>
<evidence type="ECO:0000313" key="3">
    <source>
        <dbReference type="Proteomes" id="UP001595379"/>
    </source>
</evidence>
<keyword evidence="1" id="KW-0472">Membrane</keyword>
<dbReference type="InterPro" id="IPR024078">
    <property type="entry name" value="LmbE-like_dom_sf"/>
</dbReference>